<feature type="chain" id="PRO_5046032311" evidence="1">
    <location>
        <begin position="23"/>
        <end position="945"/>
    </location>
</feature>
<evidence type="ECO:0000313" key="2">
    <source>
        <dbReference type="EMBL" id="MBS8122539.1"/>
    </source>
</evidence>
<sequence length="945" mass="106197">MKKNIFFVILLFLMFGSLSFSANEKYLVIPSNEFNDSNLINYLSDPSSHGFTDTPSKDFDLDLKDGKYYVLVIQEGKINPLVNLGEVTQNETDLGAPMGFSTTPEYSNYLCSNFKNGDYIDINDSTFSDDLGLSISKPDDGYGDLYDRIMIIGNGYPGTCNYFPGYDGSSQSQEYRAIYYKSYWYDSTAPNLDDMYVVDKSGKKYDDFEEANGEWFNGIPVKFKAPCNDKNANAKPTSSDVSDCSVSPVEVNINSSTNDIHTVTITDMMDNTANNQKMLMSNGKSPNIGIDMIDPILTHWNNDAENVIYFSGSNSQGKNIDLSNSNTVSILADKYKLKFKLADRGNEGEVSGIKKYGLKVKSYDNDKICYFVKDFDKYNPDIDLTKGDQYIDIELDCDITESNKYHNNGSYEISLILEDWAGNIRHYNKNIDVFPNINLADTSLVDVSPDRNKMFANNVDRYEYKLKIEDIYGNPLYNRNIKNIDNPDGINNKIFVDMVDEKGGNAMSFHYDSDLKTNRDGEFIFEVSSVTPGVFDEKFKFEIPNWDNNYNQDLSSYREEEVNGIDSLGEEHTNSFLKLFYGEFYFTDQDFNEIDMQIGEENRLVVSIKTGSNLNIDYKMEGFLSETIPTDTVNYVLTGSENENLGSSRPKKIYFDTTMNYIGHGILGTGNIKTSPHILYKIGGEDIKYHLGSSTTADDNTMYLKDIKLMGVKIIGMMQGQGRQSVYGIDPNATNVSTSDVRNIFRKRASLIIRGLSSGEKSGTIHYKEGDLDISDLSYDKNDTLVIKNGNLIIDQNVDKNLGIMLIRDDLSDRTMSNVYVKPNVTYIKAAIFAEGGFVSADVNGDPFDKNDIVRTNSLSDQLVLEGSIFTWNTIGGALLSDEGNYVLPYGNRTDDVDEAITYDLNYIRRGNGILNGDKNEGYDDPFIIKFNPSILNNPPTGFGS</sequence>
<name>A0ABS5QQX1_9BACT</name>
<keyword evidence="1" id="KW-0732">Signal</keyword>
<protein>
    <submittedName>
        <fullName evidence="2">Uncharacterized protein</fullName>
    </submittedName>
</protein>
<proteinExistence type="predicted"/>
<gene>
    <name evidence="2" type="ORF">VAMP_178845n22</name>
</gene>
<accession>A0ABS5QQX1</accession>
<reference evidence="2 3" key="1">
    <citation type="journal article" date="2021" name="Nat. Commun.">
        <title>Reductive evolution and unique predatory mode in the CPR bacterium Vampirococcus lugosii.</title>
        <authorList>
            <person name="Moreira D."/>
            <person name="Zivanovic Y."/>
            <person name="Lopez-Archilla A.I."/>
            <person name="Iniesto M."/>
            <person name="Lopez-Garcia P."/>
        </authorList>
    </citation>
    <scope>NUCLEOTIDE SEQUENCE [LARGE SCALE GENOMIC DNA]</scope>
    <source>
        <strain evidence="2">Chiprana</strain>
    </source>
</reference>
<evidence type="ECO:0000256" key="1">
    <source>
        <dbReference type="SAM" id="SignalP"/>
    </source>
</evidence>
<evidence type="ECO:0000313" key="3">
    <source>
        <dbReference type="Proteomes" id="UP000680365"/>
    </source>
</evidence>
<comment type="caution">
    <text evidence="2">The sequence shown here is derived from an EMBL/GenBank/DDBJ whole genome shotgun (WGS) entry which is preliminary data.</text>
</comment>
<dbReference type="Proteomes" id="UP000680365">
    <property type="component" value="Unassembled WGS sequence"/>
</dbReference>
<dbReference type="EMBL" id="JAEDAM010000102">
    <property type="protein sequence ID" value="MBS8122539.1"/>
    <property type="molecule type" value="Genomic_DNA"/>
</dbReference>
<dbReference type="RefSeq" id="WP_213349956.1">
    <property type="nucleotide sequence ID" value="NZ_JAEDAM010000102.1"/>
</dbReference>
<keyword evidence="3" id="KW-1185">Reference proteome</keyword>
<organism evidence="2 3">
    <name type="scientific">Candidatus Vampirococcus lugosii</name>
    <dbReference type="NCBI Taxonomy" id="2789015"/>
    <lineage>
        <taxon>Bacteria</taxon>
        <taxon>Candidatus Absconditibacteriota</taxon>
        <taxon>Vampirococcus</taxon>
    </lineage>
</organism>
<feature type="signal peptide" evidence="1">
    <location>
        <begin position="1"/>
        <end position="22"/>
    </location>
</feature>